<protein>
    <submittedName>
        <fullName evidence="1">Uncharacterized protein</fullName>
    </submittedName>
</protein>
<name>A0ABR5CI51_9MICO</name>
<organism evidence="1 2">
    <name type="scientific">Agreia bicolorata</name>
    <dbReference type="NCBI Taxonomy" id="110935"/>
    <lineage>
        <taxon>Bacteria</taxon>
        <taxon>Bacillati</taxon>
        <taxon>Actinomycetota</taxon>
        <taxon>Actinomycetes</taxon>
        <taxon>Micrococcales</taxon>
        <taxon>Microbacteriaceae</taxon>
        <taxon>Agreia</taxon>
    </lineage>
</organism>
<reference evidence="1 2" key="1">
    <citation type="journal article" date="2001" name="Int. J. Syst. Evol. Microbiol.">
        <title>Agreia bicolorata gen. nov., sp. nov., to accommodate actinobacteria isolated from narrow reed grass infected by the nematode Heteroanguina graminophila.</title>
        <authorList>
            <person name="Evtushenko L.I."/>
            <person name="Dorofeeva L.V."/>
            <person name="Dobrovolskaya T.G."/>
            <person name="Streshinskaya G.M."/>
            <person name="Subbotin S.A."/>
            <person name="Tiedje J.M."/>
        </authorList>
    </citation>
    <scope>NUCLEOTIDE SEQUENCE [LARGE SCALE GENOMIC DNA]</scope>
    <source>
        <strain evidence="1 2">VKM Ac-1804</strain>
    </source>
</reference>
<dbReference type="EMBL" id="JYFC01000002">
    <property type="protein sequence ID" value="KJC65197.1"/>
    <property type="molecule type" value="Genomic_DNA"/>
</dbReference>
<accession>A0ABR5CI51</accession>
<comment type="caution">
    <text evidence="1">The sequence shown here is derived from an EMBL/GenBank/DDBJ whole genome shotgun (WGS) entry which is preliminary data.</text>
</comment>
<keyword evidence="2" id="KW-1185">Reference proteome</keyword>
<proteinExistence type="predicted"/>
<evidence type="ECO:0000313" key="1">
    <source>
        <dbReference type="EMBL" id="KJC65197.1"/>
    </source>
</evidence>
<sequence length="381" mass="41976">MRYVQCVDGRPIFAKITLSGERFAGGILPVGSLSELQRYQEVVLHLAEIEWHREHPNQDLPDDFADDFQLVIEGINDGSAEVLLALEQRTAYVEYQEEARSAFEVAISAAYGDQPIPELPTAVAEEVAGIGSTLAPNQRLSFYPADDSIPPTVVTVETRVQAVEKLQLATFWATEDPDTSNRLVATPDVIAGRIVELDPDKQSFRFNSLQFGEMRAHYKNADLTADMRALLDSTSEAPVTRLEGVVQYRNGQAWRIKDTFAVARLELDERSWTGRVASLAGLRPGWGDDSSSQAISFVALDAAREIMTRVEDSNGVLPSVFPVEEGGVLLEWANPDEVKSIEIGPDGDFELFHLPPRSFDSTYEETTDLAAAIKFALGGTE</sequence>
<gene>
    <name evidence="1" type="ORF">TZ00_06675</name>
</gene>
<evidence type="ECO:0000313" key="2">
    <source>
        <dbReference type="Proteomes" id="UP000032503"/>
    </source>
</evidence>
<dbReference type="Proteomes" id="UP000032503">
    <property type="component" value="Unassembled WGS sequence"/>
</dbReference>